<feature type="domain" description="APS kinase" evidence="12">
    <location>
        <begin position="4"/>
        <end position="151"/>
    </location>
</feature>
<dbReference type="InterPro" id="IPR059117">
    <property type="entry name" value="APS_kinase_dom"/>
</dbReference>
<evidence type="ECO:0000256" key="2">
    <source>
        <dbReference type="ARBA" id="ARBA00002632"/>
    </source>
</evidence>
<dbReference type="GO" id="GO:0070814">
    <property type="term" value="P:hydrogen sulfide biosynthetic process"/>
    <property type="evidence" value="ECO:0007669"/>
    <property type="project" value="UniProtKB-UniRule"/>
</dbReference>
<evidence type="ECO:0000259" key="12">
    <source>
        <dbReference type="Pfam" id="PF01583"/>
    </source>
</evidence>
<evidence type="ECO:0000256" key="7">
    <source>
        <dbReference type="ARBA" id="ARBA00022741"/>
    </source>
</evidence>
<dbReference type="NCBIfam" id="NF002059">
    <property type="entry name" value="PRK00889.1"/>
    <property type="match status" value="1"/>
</dbReference>
<dbReference type="SMR" id="A0A3G2KSN3"/>
<dbReference type="HAMAP" id="MF_00065">
    <property type="entry name" value="Adenylyl_sulf_kinase"/>
    <property type="match status" value="1"/>
</dbReference>
<dbReference type="EC" id="2.7.1.25" evidence="4 10"/>
<proteinExistence type="inferred from homology"/>
<comment type="function">
    <text evidence="2 10 11">Catalyzes the synthesis of activated sulfate.</text>
</comment>
<dbReference type="NCBIfam" id="TIGR00455">
    <property type="entry name" value="apsK"/>
    <property type="match status" value="1"/>
</dbReference>
<dbReference type="GO" id="GO:0004781">
    <property type="term" value="F:sulfate adenylyltransferase (ATP) activity"/>
    <property type="evidence" value="ECO:0007669"/>
    <property type="project" value="TreeGrafter"/>
</dbReference>
<evidence type="ECO:0000256" key="11">
    <source>
        <dbReference type="RuleBase" id="RU004347"/>
    </source>
</evidence>
<keyword evidence="9 10" id="KW-0067">ATP-binding</keyword>
<name>A0A3G2KSN3_9CYAN</name>
<sequence>MKNQGVTLWLTGLSGSGKTTIAEGVKRELKARSCLVDLLDGDMMRTHLSKELGFSKEDRDTNVRRIGFVASLLSRNGVVAIVSAISPYRAVRDEIRSMTENFIEVYVKAPLEVCEARDVKGLYTKARAGEIKNFTGIDDPYEEPLAPEIVCCTTEESIEESVAKIIAALERLCYIH</sequence>
<accession>A0A3G2KSN3</accession>
<dbReference type="NCBIfam" id="NF003013">
    <property type="entry name" value="PRK03846.1"/>
    <property type="match status" value="1"/>
</dbReference>
<gene>
    <name evidence="10" type="primary">cysC</name>
</gene>
<dbReference type="PANTHER" id="PTHR42700">
    <property type="entry name" value="SULFATE ADENYLYLTRANSFERASE"/>
    <property type="match status" value="1"/>
</dbReference>
<protein>
    <recommendedName>
        <fullName evidence="4 10">Adenylyl-sulfate kinase</fullName>
        <ecNumber evidence="4 10">2.7.1.25</ecNumber>
    </recommendedName>
    <alternativeName>
        <fullName evidence="10">APS kinase</fullName>
    </alternativeName>
    <alternativeName>
        <fullName evidence="10">ATP adenosine-5'-phosphosulfate 3'-phosphotransferase</fullName>
    </alternativeName>
    <alternativeName>
        <fullName evidence="10">Adenosine-5'-phosphosulfate kinase</fullName>
    </alternativeName>
</protein>
<dbReference type="GO" id="GO:0010134">
    <property type="term" value="P:sulfate assimilation via adenylyl sulfate reduction"/>
    <property type="evidence" value="ECO:0007669"/>
    <property type="project" value="TreeGrafter"/>
</dbReference>
<evidence type="ECO:0000256" key="4">
    <source>
        <dbReference type="ARBA" id="ARBA00012121"/>
    </source>
</evidence>
<dbReference type="InterPro" id="IPR027417">
    <property type="entry name" value="P-loop_NTPase"/>
</dbReference>
<evidence type="ECO:0000256" key="8">
    <source>
        <dbReference type="ARBA" id="ARBA00022777"/>
    </source>
</evidence>
<dbReference type="PANTHER" id="PTHR42700:SF1">
    <property type="entry name" value="SULFATE ADENYLYLTRANSFERASE"/>
    <property type="match status" value="1"/>
</dbReference>
<evidence type="ECO:0000256" key="3">
    <source>
        <dbReference type="ARBA" id="ARBA00004806"/>
    </source>
</evidence>
<organism evidence="13">
    <name type="scientific">Heteroscytonema crispum UCFS15</name>
    <dbReference type="NCBI Taxonomy" id="1123969"/>
    <lineage>
        <taxon>Bacteria</taxon>
        <taxon>Bacillati</taxon>
        <taxon>Cyanobacteriota</taxon>
        <taxon>Cyanophyceae</taxon>
        <taxon>Nostocales</taxon>
        <taxon>Heteroscytonemataceae</taxon>
        <taxon>Heteroscytonema</taxon>
    </lineage>
</organism>
<dbReference type="GO" id="GO:0005524">
    <property type="term" value="F:ATP binding"/>
    <property type="evidence" value="ECO:0007669"/>
    <property type="project" value="UniProtKB-UniRule"/>
</dbReference>
<dbReference type="Gene3D" id="3.40.50.300">
    <property type="entry name" value="P-loop containing nucleotide triphosphate hydrolases"/>
    <property type="match status" value="1"/>
</dbReference>
<dbReference type="GO" id="GO:0004020">
    <property type="term" value="F:adenylylsulfate kinase activity"/>
    <property type="evidence" value="ECO:0007669"/>
    <property type="project" value="UniProtKB-UniRule"/>
</dbReference>
<dbReference type="UniPathway" id="UPA00140">
    <property type="reaction ID" value="UER00205"/>
</dbReference>
<feature type="binding site" evidence="10">
    <location>
        <begin position="12"/>
        <end position="19"/>
    </location>
    <ligand>
        <name>ATP</name>
        <dbReference type="ChEBI" id="CHEBI:30616"/>
    </ligand>
</feature>
<dbReference type="Pfam" id="PF01583">
    <property type="entry name" value="APS_kinase"/>
    <property type="match status" value="1"/>
</dbReference>
<dbReference type="FunFam" id="3.40.50.300:FF:000802">
    <property type="entry name" value="Sulfate adenylyltransferase"/>
    <property type="match status" value="1"/>
</dbReference>
<keyword evidence="7 10" id="KW-0547">Nucleotide-binding</keyword>
<evidence type="ECO:0000256" key="5">
    <source>
        <dbReference type="ARBA" id="ARBA00022553"/>
    </source>
</evidence>
<reference evidence="13" key="1">
    <citation type="journal article" date="2018" name="ACS Chem. Biol.">
        <title>Insertions within the Saxitoxin Biosynthetic Gene Cluster Result in Differential Toxin Profiles.</title>
        <authorList>
            <person name="Cullen A."/>
            <person name="D'Agostino P.M."/>
            <person name="Mazmouz R."/>
            <person name="Pickford R."/>
            <person name="Wood S."/>
            <person name="Neilan B.A."/>
        </authorList>
    </citation>
    <scope>NUCLEOTIDE SEQUENCE</scope>
    <source>
        <strain evidence="13">CAWBG72</strain>
    </source>
</reference>
<dbReference type="SUPFAM" id="SSF52540">
    <property type="entry name" value="P-loop containing nucleoside triphosphate hydrolases"/>
    <property type="match status" value="1"/>
</dbReference>
<evidence type="ECO:0000256" key="6">
    <source>
        <dbReference type="ARBA" id="ARBA00022679"/>
    </source>
</evidence>
<dbReference type="InterPro" id="IPR002891">
    <property type="entry name" value="APS"/>
</dbReference>
<evidence type="ECO:0000313" key="13">
    <source>
        <dbReference type="EMBL" id="AYN62317.1"/>
    </source>
</evidence>
<feature type="active site" description="Phosphoserine intermediate" evidence="10">
    <location>
        <position position="86"/>
    </location>
</feature>
<dbReference type="CDD" id="cd02027">
    <property type="entry name" value="APSK"/>
    <property type="match status" value="1"/>
</dbReference>
<dbReference type="NCBIfam" id="NF004041">
    <property type="entry name" value="PRK05541.1"/>
    <property type="match status" value="1"/>
</dbReference>
<keyword evidence="6 10" id="KW-0808">Transferase</keyword>
<keyword evidence="5 10" id="KW-0597">Phosphoprotein</keyword>
<dbReference type="AlphaFoldDB" id="A0A3G2KSN3"/>
<evidence type="ECO:0000256" key="1">
    <source>
        <dbReference type="ARBA" id="ARBA00001823"/>
    </source>
</evidence>
<evidence type="ECO:0000256" key="10">
    <source>
        <dbReference type="HAMAP-Rule" id="MF_00065"/>
    </source>
</evidence>
<dbReference type="EMBL" id="MH341392">
    <property type="protein sequence ID" value="AYN62317.1"/>
    <property type="molecule type" value="Genomic_DNA"/>
</dbReference>
<keyword evidence="8 10" id="KW-0418">Kinase</keyword>
<dbReference type="InterPro" id="IPR050512">
    <property type="entry name" value="Sulf_AdTrans/APS_kinase"/>
</dbReference>
<comment type="pathway">
    <text evidence="3 10 11">Sulfur metabolism; hydrogen sulfide biosynthesis; sulfite from sulfate: step 2/3.</text>
</comment>
<dbReference type="GO" id="GO:0005737">
    <property type="term" value="C:cytoplasm"/>
    <property type="evidence" value="ECO:0007669"/>
    <property type="project" value="TreeGrafter"/>
</dbReference>
<comment type="catalytic activity">
    <reaction evidence="1 10 11">
        <text>adenosine 5'-phosphosulfate + ATP = 3'-phosphoadenylyl sulfate + ADP + H(+)</text>
        <dbReference type="Rhea" id="RHEA:24152"/>
        <dbReference type="ChEBI" id="CHEBI:15378"/>
        <dbReference type="ChEBI" id="CHEBI:30616"/>
        <dbReference type="ChEBI" id="CHEBI:58243"/>
        <dbReference type="ChEBI" id="CHEBI:58339"/>
        <dbReference type="ChEBI" id="CHEBI:456216"/>
        <dbReference type="EC" id="2.7.1.25"/>
    </reaction>
</comment>
<comment type="similarity">
    <text evidence="10 11">Belongs to the APS kinase family.</text>
</comment>
<evidence type="ECO:0000256" key="9">
    <source>
        <dbReference type="ARBA" id="ARBA00022840"/>
    </source>
</evidence>
<dbReference type="GO" id="GO:0019379">
    <property type="term" value="P:sulfate assimilation, phosphoadenylyl sulfate reduction by phosphoadenylyl-sulfate reductase (thioredoxin)"/>
    <property type="evidence" value="ECO:0007669"/>
    <property type="project" value="TreeGrafter"/>
</dbReference>